<gene>
    <name evidence="3" type="ORF">BP01DRAFT_380394</name>
</gene>
<dbReference type="RefSeq" id="XP_025433819.1">
    <property type="nucleotide sequence ID" value="XM_025577220.1"/>
</dbReference>
<dbReference type="Pfam" id="PF07876">
    <property type="entry name" value="Dabb"/>
    <property type="match status" value="1"/>
</dbReference>
<evidence type="ECO:0000256" key="1">
    <source>
        <dbReference type="ARBA" id="ARBA00011738"/>
    </source>
</evidence>
<comment type="subunit">
    <text evidence="1">Homodimer.</text>
</comment>
<reference evidence="3 4" key="1">
    <citation type="submission" date="2016-12" db="EMBL/GenBank/DDBJ databases">
        <title>The genomes of Aspergillus section Nigri reveals drivers in fungal speciation.</title>
        <authorList>
            <consortium name="DOE Joint Genome Institute"/>
            <person name="Vesth T.C."/>
            <person name="Nybo J."/>
            <person name="Theobald S."/>
            <person name="Brandl J."/>
            <person name="Frisvad J.C."/>
            <person name="Nielsen K.F."/>
            <person name="Lyhne E.K."/>
            <person name="Kogle M.E."/>
            <person name="Kuo A."/>
            <person name="Riley R."/>
            <person name="Clum A."/>
            <person name="Nolan M."/>
            <person name="Lipzen A."/>
            <person name="Salamov A."/>
            <person name="Henrissat B."/>
            <person name="Wiebenga A."/>
            <person name="De Vries R.P."/>
            <person name="Grigoriev I.V."/>
            <person name="Mortensen U.H."/>
            <person name="Andersen M.R."/>
            <person name="Baker S.E."/>
        </authorList>
    </citation>
    <scope>NUCLEOTIDE SEQUENCE [LARGE SCALE GENOMIC DNA]</scope>
    <source>
        <strain evidence="3 4">JOP 1030-1</strain>
    </source>
</reference>
<dbReference type="SMART" id="SM00886">
    <property type="entry name" value="Dabb"/>
    <property type="match status" value="1"/>
</dbReference>
<name>A0A318ZLR3_9EURO</name>
<dbReference type="InterPro" id="IPR011008">
    <property type="entry name" value="Dimeric_a/b-barrel"/>
</dbReference>
<sequence>MALYHIVLFRLKPGVTKAQLNQWTSVANGMVGQVPGLRQLKAGTPLAATAARAKGFDMGLVAILEKPDDLPTYAAHPAHLEVQKLREELCEDTLVYDLEF</sequence>
<dbReference type="InterPro" id="IPR044662">
    <property type="entry name" value="HS1/DABB1-like"/>
</dbReference>
<dbReference type="STRING" id="1450539.A0A318ZLR3"/>
<evidence type="ECO:0000313" key="3">
    <source>
        <dbReference type="EMBL" id="PYH47837.1"/>
    </source>
</evidence>
<keyword evidence="4" id="KW-1185">Reference proteome</keyword>
<dbReference type="GeneID" id="37078449"/>
<dbReference type="PANTHER" id="PTHR33178:SF10">
    <property type="entry name" value="STRESS-RESPONSE A_B BARREL DOMAIN-CONTAINING PROTEIN"/>
    <property type="match status" value="1"/>
</dbReference>
<evidence type="ECO:0000259" key="2">
    <source>
        <dbReference type="PROSITE" id="PS51502"/>
    </source>
</evidence>
<dbReference type="AlphaFoldDB" id="A0A318ZLR3"/>
<dbReference type="Gene3D" id="3.30.70.100">
    <property type="match status" value="1"/>
</dbReference>
<dbReference type="PANTHER" id="PTHR33178">
    <property type="match status" value="1"/>
</dbReference>
<proteinExistence type="predicted"/>
<organism evidence="3 4">
    <name type="scientific">Aspergillus saccharolyticus JOP 1030-1</name>
    <dbReference type="NCBI Taxonomy" id="1450539"/>
    <lineage>
        <taxon>Eukaryota</taxon>
        <taxon>Fungi</taxon>
        <taxon>Dikarya</taxon>
        <taxon>Ascomycota</taxon>
        <taxon>Pezizomycotina</taxon>
        <taxon>Eurotiomycetes</taxon>
        <taxon>Eurotiomycetidae</taxon>
        <taxon>Eurotiales</taxon>
        <taxon>Aspergillaceae</taxon>
        <taxon>Aspergillus</taxon>
        <taxon>Aspergillus subgen. Circumdati</taxon>
    </lineage>
</organism>
<dbReference type="Proteomes" id="UP000248349">
    <property type="component" value="Unassembled WGS sequence"/>
</dbReference>
<accession>A0A318ZLR3</accession>
<evidence type="ECO:0000313" key="4">
    <source>
        <dbReference type="Proteomes" id="UP000248349"/>
    </source>
</evidence>
<dbReference type="SUPFAM" id="SSF54909">
    <property type="entry name" value="Dimeric alpha+beta barrel"/>
    <property type="match status" value="1"/>
</dbReference>
<feature type="domain" description="Stress-response A/B barrel" evidence="2">
    <location>
        <begin position="3"/>
        <end position="98"/>
    </location>
</feature>
<dbReference type="PROSITE" id="PS51502">
    <property type="entry name" value="S_R_A_B_BARREL"/>
    <property type="match status" value="1"/>
</dbReference>
<dbReference type="EMBL" id="KZ821223">
    <property type="protein sequence ID" value="PYH47837.1"/>
    <property type="molecule type" value="Genomic_DNA"/>
</dbReference>
<dbReference type="InterPro" id="IPR013097">
    <property type="entry name" value="Dabb"/>
</dbReference>
<dbReference type="OrthoDB" id="42919at2759"/>
<protein>
    <recommendedName>
        <fullName evidence="2">Stress-response A/B barrel domain-containing protein</fullName>
    </recommendedName>
</protein>